<dbReference type="Proteomes" id="UP000284841">
    <property type="component" value="Unassembled WGS sequence"/>
</dbReference>
<dbReference type="InterPro" id="IPR019644">
    <property type="entry name" value="DUF2508"/>
</dbReference>
<organism evidence="1 2">
    <name type="scientific">Emergencia timonensis</name>
    <dbReference type="NCBI Taxonomy" id="1776384"/>
    <lineage>
        <taxon>Bacteria</taxon>
        <taxon>Bacillati</taxon>
        <taxon>Bacillota</taxon>
        <taxon>Clostridia</taxon>
        <taxon>Peptostreptococcales</taxon>
        <taxon>Anaerovoracaceae</taxon>
        <taxon>Emergencia</taxon>
    </lineage>
</organism>
<protein>
    <submittedName>
        <fullName evidence="1">DUF2508 family protein</fullName>
    </submittedName>
</protein>
<dbReference type="EMBL" id="QRMS01000005">
    <property type="protein sequence ID" value="RHJ85236.1"/>
    <property type="molecule type" value="Genomic_DNA"/>
</dbReference>
<evidence type="ECO:0000313" key="1">
    <source>
        <dbReference type="EMBL" id="RHJ85236.1"/>
    </source>
</evidence>
<comment type="caution">
    <text evidence="1">The sequence shown here is derived from an EMBL/GenBank/DDBJ whole genome shotgun (WGS) entry which is preliminary data.</text>
</comment>
<name>A0A415DX61_9FIRM</name>
<dbReference type="Pfam" id="PF10704">
    <property type="entry name" value="DUF2508"/>
    <property type="match status" value="1"/>
</dbReference>
<sequence>MPKWNKIELNNFEGCDNLKPDEELIVTSIKNARSELEQAVNLFNEMTDFTAIDYASYNLLAVKAKYSYLMQIAKEKGLSVG</sequence>
<keyword evidence="2" id="KW-1185">Reference proteome</keyword>
<dbReference type="RefSeq" id="WP_082907263.1">
    <property type="nucleotide sequence ID" value="NZ_AP025568.1"/>
</dbReference>
<dbReference type="AlphaFoldDB" id="A0A415DX61"/>
<gene>
    <name evidence="1" type="ORF">DW099_16195</name>
</gene>
<accession>A0A415DX61</accession>
<evidence type="ECO:0000313" key="2">
    <source>
        <dbReference type="Proteomes" id="UP000284841"/>
    </source>
</evidence>
<proteinExistence type="predicted"/>
<reference evidence="1 2" key="1">
    <citation type="submission" date="2018-08" db="EMBL/GenBank/DDBJ databases">
        <title>A genome reference for cultivated species of the human gut microbiota.</title>
        <authorList>
            <person name="Zou Y."/>
            <person name="Xue W."/>
            <person name="Luo G."/>
        </authorList>
    </citation>
    <scope>NUCLEOTIDE SEQUENCE [LARGE SCALE GENOMIC DNA]</scope>
    <source>
        <strain evidence="1 2">AM07-24</strain>
    </source>
</reference>
<dbReference type="OrthoDB" id="1809893at2"/>